<feature type="compositionally biased region" description="Polar residues" evidence="1">
    <location>
        <begin position="481"/>
        <end position="494"/>
    </location>
</feature>
<feature type="region of interest" description="Disordered" evidence="1">
    <location>
        <begin position="121"/>
        <end position="196"/>
    </location>
</feature>
<accession>A0A0A9YA67</accession>
<feature type="compositionally biased region" description="Polar residues" evidence="1">
    <location>
        <begin position="455"/>
        <end position="465"/>
    </location>
</feature>
<feature type="region of interest" description="Disordered" evidence="1">
    <location>
        <begin position="335"/>
        <end position="363"/>
    </location>
</feature>
<feature type="compositionally biased region" description="Acidic residues" evidence="1">
    <location>
        <begin position="85"/>
        <end position="100"/>
    </location>
</feature>
<reference evidence="2" key="1">
    <citation type="journal article" date="2014" name="PLoS ONE">
        <title>Transcriptome-Based Identification of ABC Transporters in the Western Tarnished Plant Bug Lygus hesperus.</title>
        <authorList>
            <person name="Hull J.J."/>
            <person name="Chaney K."/>
            <person name="Geib S.M."/>
            <person name="Fabrick J.A."/>
            <person name="Brent C.S."/>
            <person name="Walsh D."/>
            <person name="Lavine L.C."/>
        </authorList>
    </citation>
    <scope>NUCLEOTIDE SEQUENCE</scope>
</reference>
<sequence>MSYQEGFADEDELNCAIQQTIGEVDALYQEVGKLQESWREAFGSSTSREATGRYGDFIWGALTTTLNYDDIEQDFFDDIFVDFDPSNTEETESAEPEEIIPEQNDNAVDPIIQENTLPQPDMEAANAGSSRTIQETPSSETQSMKFLRLESPSSETQSPKFVRLESPESSEPKITLPPHRLGLKRANSTPPIQETRRRTGTLAKDPIPKHASCIKQSEHLGLRPWLESNASSLIKSSDTVESNSDSELLQPIKAVRFGQQTVDCVARNSSTNRVQKKAGNSCFGFTPTSHHSLSSIEQKNEPGLDRALESNSSAGCKRKIPISVSWFITADDLDDTESSSDQSEGDISVHPESPRKMDGSDLHKAETAVNENTAGSSCGAAKKEPSAFWLDLKTSGRIPSLIPLPRWKRRSSDLFFSDSSSTRRHSSSNSTNNSQEEGEKRPWLESNASALVETAFTSRSNSLTPRRQIEDRMSAPVRPVSHNNPPSSYENIPQKNDRSSSPHTRRPQAPRKENLSLK</sequence>
<dbReference type="AlphaFoldDB" id="A0A0A9YA67"/>
<proteinExistence type="predicted"/>
<feature type="region of interest" description="Disordered" evidence="1">
    <location>
        <begin position="417"/>
        <end position="518"/>
    </location>
</feature>
<reference evidence="2" key="2">
    <citation type="submission" date="2014-07" db="EMBL/GenBank/DDBJ databases">
        <authorList>
            <person name="Hull J."/>
        </authorList>
    </citation>
    <scope>NUCLEOTIDE SEQUENCE</scope>
</reference>
<evidence type="ECO:0000313" key="2">
    <source>
        <dbReference type="EMBL" id="JAG28506.1"/>
    </source>
</evidence>
<feature type="compositionally biased region" description="Basic and acidic residues" evidence="1">
    <location>
        <begin position="347"/>
        <end position="363"/>
    </location>
</feature>
<gene>
    <name evidence="2" type="primary">mobA_17</name>
    <name evidence="2" type="ORF">CM83_81381</name>
</gene>
<name>A0A0A9YA67_LYGHE</name>
<feature type="compositionally biased region" description="Polar residues" evidence="1">
    <location>
        <begin position="127"/>
        <end position="144"/>
    </location>
</feature>
<feature type="region of interest" description="Disordered" evidence="1">
    <location>
        <begin position="85"/>
        <end position="106"/>
    </location>
</feature>
<protein>
    <submittedName>
        <fullName evidence="2">Putative molybdopterin-guanine dinucleotide biosynthesis protein A</fullName>
    </submittedName>
</protein>
<organism evidence="2">
    <name type="scientific">Lygus hesperus</name>
    <name type="common">Western plant bug</name>
    <dbReference type="NCBI Taxonomy" id="30085"/>
    <lineage>
        <taxon>Eukaryota</taxon>
        <taxon>Metazoa</taxon>
        <taxon>Ecdysozoa</taxon>
        <taxon>Arthropoda</taxon>
        <taxon>Hexapoda</taxon>
        <taxon>Insecta</taxon>
        <taxon>Pterygota</taxon>
        <taxon>Neoptera</taxon>
        <taxon>Paraneoptera</taxon>
        <taxon>Hemiptera</taxon>
        <taxon>Heteroptera</taxon>
        <taxon>Panheteroptera</taxon>
        <taxon>Cimicomorpha</taxon>
        <taxon>Miridae</taxon>
        <taxon>Mirini</taxon>
        <taxon>Lygus</taxon>
    </lineage>
</organism>
<evidence type="ECO:0000256" key="1">
    <source>
        <dbReference type="SAM" id="MobiDB-lite"/>
    </source>
</evidence>
<dbReference type="EMBL" id="GBHO01015098">
    <property type="protein sequence ID" value="JAG28506.1"/>
    <property type="molecule type" value="Transcribed_RNA"/>
</dbReference>